<sequence>MRLGNSACKDTSLDVLITTETVKAMWSHTEDTLGSHHFILATTILGNIYGGTLGTAKLTDWPEFCKQREQVGLDAEANQSLRLKEWTTKIPLALQTIFALPRWSTA</sequence>
<organism evidence="1 2">
    <name type="scientific">Haemaphysalis longicornis</name>
    <name type="common">Bush tick</name>
    <dbReference type="NCBI Taxonomy" id="44386"/>
    <lineage>
        <taxon>Eukaryota</taxon>
        <taxon>Metazoa</taxon>
        <taxon>Ecdysozoa</taxon>
        <taxon>Arthropoda</taxon>
        <taxon>Chelicerata</taxon>
        <taxon>Arachnida</taxon>
        <taxon>Acari</taxon>
        <taxon>Parasitiformes</taxon>
        <taxon>Ixodida</taxon>
        <taxon>Ixodoidea</taxon>
        <taxon>Ixodidae</taxon>
        <taxon>Haemaphysalinae</taxon>
        <taxon>Haemaphysalis</taxon>
    </lineage>
</organism>
<accession>A0A9J6GTJ0</accession>
<gene>
    <name evidence="1" type="ORF">HPB48_022612</name>
</gene>
<proteinExistence type="predicted"/>
<evidence type="ECO:0000313" key="1">
    <source>
        <dbReference type="EMBL" id="KAH9377580.1"/>
    </source>
</evidence>
<dbReference type="EMBL" id="JABSTR010000008">
    <property type="protein sequence ID" value="KAH9377580.1"/>
    <property type="molecule type" value="Genomic_DNA"/>
</dbReference>
<name>A0A9J6GTJ0_HAELO</name>
<dbReference type="AlphaFoldDB" id="A0A9J6GTJ0"/>
<keyword evidence="2" id="KW-1185">Reference proteome</keyword>
<dbReference type="Proteomes" id="UP000821853">
    <property type="component" value="Unassembled WGS sequence"/>
</dbReference>
<reference evidence="1 2" key="1">
    <citation type="journal article" date="2020" name="Cell">
        <title>Large-Scale Comparative Analyses of Tick Genomes Elucidate Their Genetic Diversity and Vector Capacities.</title>
        <authorList>
            <consortium name="Tick Genome and Microbiome Consortium (TIGMIC)"/>
            <person name="Jia N."/>
            <person name="Wang J."/>
            <person name="Shi W."/>
            <person name="Du L."/>
            <person name="Sun Y."/>
            <person name="Zhan W."/>
            <person name="Jiang J.F."/>
            <person name="Wang Q."/>
            <person name="Zhang B."/>
            <person name="Ji P."/>
            <person name="Bell-Sakyi L."/>
            <person name="Cui X.M."/>
            <person name="Yuan T.T."/>
            <person name="Jiang B.G."/>
            <person name="Yang W.F."/>
            <person name="Lam T.T."/>
            <person name="Chang Q.C."/>
            <person name="Ding S.J."/>
            <person name="Wang X.J."/>
            <person name="Zhu J.G."/>
            <person name="Ruan X.D."/>
            <person name="Zhao L."/>
            <person name="Wei J.T."/>
            <person name="Ye R.Z."/>
            <person name="Que T.C."/>
            <person name="Du C.H."/>
            <person name="Zhou Y.H."/>
            <person name="Cheng J.X."/>
            <person name="Dai P.F."/>
            <person name="Guo W.B."/>
            <person name="Han X.H."/>
            <person name="Huang E.J."/>
            <person name="Li L.F."/>
            <person name="Wei W."/>
            <person name="Gao Y.C."/>
            <person name="Liu J.Z."/>
            <person name="Shao H.Z."/>
            <person name="Wang X."/>
            <person name="Wang C.C."/>
            <person name="Yang T.C."/>
            <person name="Huo Q.B."/>
            <person name="Li W."/>
            <person name="Chen H.Y."/>
            <person name="Chen S.E."/>
            <person name="Zhou L.G."/>
            <person name="Ni X.B."/>
            <person name="Tian J.H."/>
            <person name="Sheng Y."/>
            <person name="Liu T."/>
            <person name="Pan Y.S."/>
            <person name="Xia L.Y."/>
            <person name="Li J."/>
            <person name="Zhao F."/>
            <person name="Cao W.C."/>
        </authorList>
    </citation>
    <scope>NUCLEOTIDE SEQUENCE [LARGE SCALE GENOMIC DNA]</scope>
    <source>
        <strain evidence="1">HaeL-2018</strain>
    </source>
</reference>
<dbReference type="VEuPathDB" id="VectorBase:HLOH_046411"/>
<protein>
    <submittedName>
        <fullName evidence="1">Uncharacterized protein</fullName>
    </submittedName>
</protein>
<comment type="caution">
    <text evidence="1">The sequence shown here is derived from an EMBL/GenBank/DDBJ whole genome shotgun (WGS) entry which is preliminary data.</text>
</comment>
<evidence type="ECO:0000313" key="2">
    <source>
        <dbReference type="Proteomes" id="UP000821853"/>
    </source>
</evidence>